<accession>A0A7I9WK12</accession>
<gene>
    <name evidence="1" type="ORF">MMUR_22280</name>
</gene>
<protein>
    <submittedName>
        <fullName evidence="1">Uncharacterized protein</fullName>
    </submittedName>
</protein>
<dbReference type="Proteomes" id="UP000465241">
    <property type="component" value="Unassembled WGS sequence"/>
</dbReference>
<evidence type="ECO:0000313" key="1">
    <source>
        <dbReference type="EMBL" id="GFG58092.1"/>
    </source>
</evidence>
<proteinExistence type="predicted"/>
<organism evidence="1 2">
    <name type="scientific">Mycolicibacterium murale</name>
    <dbReference type="NCBI Taxonomy" id="182220"/>
    <lineage>
        <taxon>Bacteria</taxon>
        <taxon>Bacillati</taxon>
        <taxon>Actinomycetota</taxon>
        <taxon>Actinomycetes</taxon>
        <taxon>Mycobacteriales</taxon>
        <taxon>Mycobacteriaceae</taxon>
        <taxon>Mycolicibacterium</taxon>
    </lineage>
</organism>
<dbReference type="Pfam" id="PF19457">
    <property type="entry name" value="DUF5994"/>
    <property type="match status" value="1"/>
</dbReference>
<keyword evidence="2" id="KW-1185">Reference proteome</keyword>
<evidence type="ECO:0000313" key="2">
    <source>
        <dbReference type="Proteomes" id="UP000465241"/>
    </source>
</evidence>
<reference evidence="1 2" key="1">
    <citation type="journal article" date="2019" name="Emerg. Microbes Infect.">
        <title>Comprehensive subspecies identification of 175 nontuberculous mycobacteria species based on 7547 genomic profiles.</title>
        <authorList>
            <person name="Matsumoto Y."/>
            <person name="Kinjo T."/>
            <person name="Motooka D."/>
            <person name="Nabeya D."/>
            <person name="Jung N."/>
            <person name="Uechi K."/>
            <person name="Horii T."/>
            <person name="Iida T."/>
            <person name="Fujita J."/>
            <person name="Nakamura S."/>
        </authorList>
    </citation>
    <scope>NUCLEOTIDE SEQUENCE [LARGE SCALE GENOMIC DNA]</scope>
    <source>
        <strain evidence="1 2">JCM 13392</strain>
    </source>
</reference>
<sequence>MSRAFRAPVRRRLRLASYPAGACITLTDDVDVARLAVCDRAAGVGGVDGAWWPSTPDLTAELPDLIAVIGAWIGPVGRVIYDRRVWRPAPARIVRGSTSITVDPYRLVARDTIYLKGTHTRDAVLFVVPSGAAPSTAQRVLDQVAAAAHPLTVTVIRDLLRLSQVVEPS</sequence>
<dbReference type="AlphaFoldDB" id="A0A7I9WK12"/>
<comment type="caution">
    <text evidence="1">The sequence shown here is derived from an EMBL/GenBank/DDBJ whole genome shotgun (WGS) entry which is preliminary data.</text>
</comment>
<dbReference type="InterPro" id="IPR046036">
    <property type="entry name" value="DUF5994"/>
</dbReference>
<name>A0A7I9WK12_9MYCO</name>
<dbReference type="EMBL" id="BLKT01000003">
    <property type="protein sequence ID" value="GFG58092.1"/>
    <property type="molecule type" value="Genomic_DNA"/>
</dbReference>